<evidence type="ECO:0000313" key="2">
    <source>
        <dbReference type="Proteomes" id="UP000475532"/>
    </source>
</evidence>
<dbReference type="InterPro" id="IPR027417">
    <property type="entry name" value="P-loop_NTPase"/>
</dbReference>
<dbReference type="PANTHER" id="PTHR43883">
    <property type="entry name" value="SLR0207 PROTEIN"/>
    <property type="match status" value="1"/>
</dbReference>
<dbReference type="PANTHER" id="PTHR43883:SF1">
    <property type="entry name" value="GLUCONOKINASE"/>
    <property type="match status" value="1"/>
</dbReference>
<sequence>MHNTADNTADNAADNAAVSETHIGVVFFTGDRAYKLKKPVSLGFLDFGTRERRERACHEEVRLNRRFAPDVYLGVADVHGTDGDVCDHLVVMRRMPADRRLATLVAAGAPVRDALRDTARILAAWHAQAPRGPEVSAHGTRDAVQTRWHDSFDQVRPFHGDVLDAATAAEIEALTDEFLDGRAALFDARIAEGRVLDGHGDLLAGDIFCLDDGPRVLDCLEFDRALRSLDGLDDASFLAMDLERLGAPDLAEYFLGEYAALAADPAPSSLRHHYIAYRAFVRAKVACLRHAQGDPDAAAEARAYADVALRHLRAGRVGLILVGGLPGTGKSSLAGALADRLGCSVLSSDRVRKELAGLAPLDSAAAPYGTGLYAPEWNHRTYQELADRATKLLRLGETVILDASWTSKEQRDLLALVAEHEHAHLSSLRCEAPQTLAAERIRTRTRGASDADAAIATAMHAHAAPWPESTPIDTSGTLDNAVEQALGVVRPHGPEPA</sequence>
<dbReference type="EMBL" id="JAAGLI010001088">
    <property type="protein sequence ID" value="NEA28764.1"/>
    <property type="molecule type" value="Genomic_DNA"/>
</dbReference>
<accession>A0A6L9QXW5</accession>
<dbReference type="Gene3D" id="3.40.50.300">
    <property type="entry name" value="P-loop containing nucleotide triphosphate hydrolases"/>
    <property type="match status" value="1"/>
</dbReference>
<dbReference type="Proteomes" id="UP000475532">
    <property type="component" value="Unassembled WGS sequence"/>
</dbReference>
<reference evidence="1 2" key="1">
    <citation type="submission" date="2020-01" db="EMBL/GenBank/DDBJ databases">
        <title>Insect and environment-associated Actinomycetes.</title>
        <authorList>
            <person name="Currrie C."/>
            <person name="Chevrette M."/>
            <person name="Carlson C."/>
            <person name="Stubbendieck R."/>
            <person name="Wendt-Pienkowski E."/>
        </authorList>
    </citation>
    <scope>NUCLEOTIDE SEQUENCE [LARGE SCALE GENOMIC DNA]</scope>
    <source>
        <strain evidence="1 2">SID10258</strain>
    </source>
</reference>
<gene>
    <name evidence="1" type="ORF">G3I70_40650</name>
</gene>
<dbReference type="SUPFAM" id="SSF52540">
    <property type="entry name" value="P-loop containing nucleoside triphosphate hydrolases"/>
    <property type="match status" value="1"/>
</dbReference>
<protein>
    <submittedName>
        <fullName evidence="1">AAA family ATPase</fullName>
    </submittedName>
</protein>
<dbReference type="RefSeq" id="WP_163063309.1">
    <property type="nucleotide sequence ID" value="NZ_JAAGLI010001088.1"/>
</dbReference>
<dbReference type="InterPro" id="IPR052732">
    <property type="entry name" value="Cell-binding_unc_protein"/>
</dbReference>
<dbReference type="SUPFAM" id="SSF56112">
    <property type="entry name" value="Protein kinase-like (PK-like)"/>
    <property type="match status" value="1"/>
</dbReference>
<dbReference type="AlphaFoldDB" id="A0A6L9QXW5"/>
<proteinExistence type="predicted"/>
<dbReference type="InterPro" id="IPR011009">
    <property type="entry name" value="Kinase-like_dom_sf"/>
</dbReference>
<name>A0A6L9QXW5_9ACTN</name>
<evidence type="ECO:0000313" key="1">
    <source>
        <dbReference type="EMBL" id="NEA28764.1"/>
    </source>
</evidence>
<dbReference type="Pfam" id="PF13671">
    <property type="entry name" value="AAA_33"/>
    <property type="match status" value="1"/>
</dbReference>
<organism evidence="1 2">
    <name type="scientific">Actinomadura bangladeshensis</name>
    <dbReference type="NCBI Taxonomy" id="453573"/>
    <lineage>
        <taxon>Bacteria</taxon>
        <taxon>Bacillati</taxon>
        <taxon>Actinomycetota</taxon>
        <taxon>Actinomycetes</taxon>
        <taxon>Streptosporangiales</taxon>
        <taxon>Thermomonosporaceae</taxon>
        <taxon>Actinomadura</taxon>
    </lineage>
</organism>
<comment type="caution">
    <text evidence="1">The sequence shown here is derived from an EMBL/GenBank/DDBJ whole genome shotgun (WGS) entry which is preliminary data.</text>
</comment>